<dbReference type="STRING" id="50990.A0A4Y7PNY5"/>
<keyword evidence="3" id="KW-0560">Oxidoreductase</keyword>
<evidence type="ECO:0000313" key="4">
    <source>
        <dbReference type="EMBL" id="TDL16838.1"/>
    </source>
</evidence>
<dbReference type="Gene3D" id="3.40.50.720">
    <property type="entry name" value="NAD(P)-binding Rossmann-like Domain"/>
    <property type="match status" value="1"/>
</dbReference>
<dbReference type="InterPro" id="IPR002347">
    <property type="entry name" value="SDR_fam"/>
</dbReference>
<dbReference type="PRINTS" id="PR00081">
    <property type="entry name" value="GDHRDH"/>
</dbReference>
<dbReference type="GO" id="GO:0016491">
    <property type="term" value="F:oxidoreductase activity"/>
    <property type="evidence" value="ECO:0007669"/>
    <property type="project" value="UniProtKB-KW"/>
</dbReference>
<keyword evidence="5" id="KW-1185">Reference proteome</keyword>
<organism evidence="4 5">
    <name type="scientific">Rickenella mellea</name>
    <dbReference type="NCBI Taxonomy" id="50990"/>
    <lineage>
        <taxon>Eukaryota</taxon>
        <taxon>Fungi</taxon>
        <taxon>Dikarya</taxon>
        <taxon>Basidiomycota</taxon>
        <taxon>Agaricomycotina</taxon>
        <taxon>Agaricomycetes</taxon>
        <taxon>Hymenochaetales</taxon>
        <taxon>Rickenellaceae</taxon>
        <taxon>Rickenella</taxon>
    </lineage>
</organism>
<dbReference type="PANTHER" id="PTHR24320:SF282">
    <property type="entry name" value="WW DOMAIN-CONTAINING OXIDOREDUCTASE"/>
    <property type="match status" value="1"/>
</dbReference>
<protein>
    <submittedName>
        <fullName evidence="4">NAD-binding protein</fullName>
    </submittedName>
</protein>
<dbReference type="AlphaFoldDB" id="A0A4Y7PNY5"/>
<comment type="similarity">
    <text evidence="1">Belongs to the short-chain dehydrogenases/reductases (SDR) family.</text>
</comment>
<evidence type="ECO:0000256" key="3">
    <source>
        <dbReference type="ARBA" id="ARBA00023002"/>
    </source>
</evidence>
<evidence type="ECO:0000313" key="5">
    <source>
        <dbReference type="Proteomes" id="UP000294933"/>
    </source>
</evidence>
<dbReference type="Pfam" id="PF00106">
    <property type="entry name" value="adh_short"/>
    <property type="match status" value="1"/>
</dbReference>
<dbReference type="OrthoDB" id="191139at2759"/>
<evidence type="ECO:0000256" key="2">
    <source>
        <dbReference type="ARBA" id="ARBA00022857"/>
    </source>
</evidence>
<reference evidence="4 5" key="1">
    <citation type="submission" date="2018-06" db="EMBL/GenBank/DDBJ databases">
        <title>A transcriptomic atlas of mushroom development highlights an independent origin of complex multicellularity.</title>
        <authorList>
            <consortium name="DOE Joint Genome Institute"/>
            <person name="Krizsan K."/>
            <person name="Almasi E."/>
            <person name="Merenyi Z."/>
            <person name="Sahu N."/>
            <person name="Viragh M."/>
            <person name="Koszo T."/>
            <person name="Mondo S."/>
            <person name="Kiss B."/>
            <person name="Balint B."/>
            <person name="Kues U."/>
            <person name="Barry K."/>
            <person name="Hegedus J.C."/>
            <person name="Henrissat B."/>
            <person name="Johnson J."/>
            <person name="Lipzen A."/>
            <person name="Ohm R."/>
            <person name="Nagy I."/>
            <person name="Pangilinan J."/>
            <person name="Yan J."/>
            <person name="Xiong Y."/>
            <person name="Grigoriev I.V."/>
            <person name="Hibbett D.S."/>
            <person name="Nagy L.G."/>
        </authorList>
    </citation>
    <scope>NUCLEOTIDE SEQUENCE [LARGE SCALE GENOMIC DNA]</scope>
    <source>
        <strain evidence="4 5">SZMC22713</strain>
    </source>
</reference>
<dbReference type="Proteomes" id="UP000294933">
    <property type="component" value="Unassembled WGS sequence"/>
</dbReference>
<gene>
    <name evidence="4" type="ORF">BD410DRAFT_816637</name>
</gene>
<name>A0A4Y7PNY5_9AGAM</name>
<dbReference type="SUPFAM" id="SSF51735">
    <property type="entry name" value="NAD(P)-binding Rossmann-fold domains"/>
    <property type="match status" value="1"/>
</dbReference>
<accession>A0A4Y7PNY5</accession>
<proteinExistence type="inferred from homology"/>
<dbReference type="VEuPathDB" id="FungiDB:BD410DRAFT_816637"/>
<dbReference type="PANTHER" id="PTHR24320">
    <property type="entry name" value="RETINOL DEHYDROGENASE"/>
    <property type="match status" value="1"/>
</dbReference>
<sequence>MGSFMSSHKPFNPATDVPDLTGKVAIVTGGNSGMGFTAVQQLARKGAKVYLAARNESRATGAISRLEAEGLGPGNGKVEWLKLNLSDPKQAKAAAEEVLAKEMTLDILVNNAAIQSSPWQMNPFGIQETFIVNHFSPYIFTKTLLPLLKSTAQAGHDVRIVNVRYVGYCRSQDYNVKFEGQFLDGLKRYGTSKLANMLWTNELQRNFDEEKVPIICISVDPHGVITEGSIAGTKKSFGMWLVFHLTKPFLYTAEEGGHSITLPAASPVVRQNPELYRGALLKHISKVSPKPKIGQDEALAKELIDSTEKFLQEMGV</sequence>
<dbReference type="InterPro" id="IPR036291">
    <property type="entry name" value="NAD(P)-bd_dom_sf"/>
</dbReference>
<dbReference type="EMBL" id="ML170234">
    <property type="protein sequence ID" value="TDL16838.1"/>
    <property type="molecule type" value="Genomic_DNA"/>
</dbReference>
<evidence type="ECO:0000256" key="1">
    <source>
        <dbReference type="ARBA" id="ARBA00006484"/>
    </source>
</evidence>
<keyword evidence="2" id="KW-0521">NADP</keyword>